<feature type="region of interest" description="Disordered" evidence="1">
    <location>
        <begin position="1"/>
        <end position="20"/>
    </location>
</feature>
<evidence type="ECO:0000313" key="2">
    <source>
        <dbReference type="EMBL" id="NOK10705.1"/>
    </source>
</evidence>
<feature type="region of interest" description="Disordered" evidence="1">
    <location>
        <begin position="36"/>
        <end position="56"/>
    </location>
</feature>
<sequence>MFQPPKDTTSKKHRGGYIQQTKDYEKIRKSTKVTGKRIGGALRAEFARQQKRRDSR</sequence>
<dbReference type="RefSeq" id="WP_158616851.1">
    <property type="nucleotide sequence ID" value="NZ_CP102577.1"/>
</dbReference>
<evidence type="ECO:0000256" key="1">
    <source>
        <dbReference type="SAM" id="MobiDB-lite"/>
    </source>
</evidence>
<dbReference type="Proteomes" id="UP000563426">
    <property type="component" value="Unassembled WGS sequence"/>
</dbReference>
<reference evidence="4 5" key="1">
    <citation type="submission" date="2020-05" db="EMBL/GenBank/DDBJ databases">
        <authorList>
            <person name="Whitworth D."/>
        </authorList>
    </citation>
    <scope>NUCLEOTIDE SEQUENCE [LARGE SCALE GENOMIC DNA]</scope>
    <source>
        <strain evidence="3 5">AB043B</strain>
        <strain evidence="2 4">CA046A</strain>
    </source>
</reference>
<dbReference type="Proteomes" id="UP000528460">
    <property type="component" value="Unassembled WGS sequence"/>
</dbReference>
<accession>A0A7Y4NF90</accession>
<gene>
    <name evidence="3" type="ORF">HMI49_16780</name>
    <name evidence="2" type="ORF">HNS30_16845</name>
</gene>
<comment type="caution">
    <text evidence="2">The sequence shown here is derived from an EMBL/GenBank/DDBJ whole genome shotgun (WGS) entry which is preliminary data.</text>
</comment>
<proteinExistence type="predicted"/>
<evidence type="ECO:0000313" key="3">
    <source>
        <dbReference type="EMBL" id="NOK34856.1"/>
    </source>
</evidence>
<dbReference type="EMBL" id="JABFJW010000118">
    <property type="protein sequence ID" value="NOK10705.1"/>
    <property type="molecule type" value="Genomic_DNA"/>
</dbReference>
<name>A0A7Y4NF90_9BACT</name>
<organism evidence="2 4">
    <name type="scientific">Corallococcus exercitus</name>
    <dbReference type="NCBI Taxonomy" id="2316736"/>
    <lineage>
        <taxon>Bacteria</taxon>
        <taxon>Pseudomonadati</taxon>
        <taxon>Myxococcota</taxon>
        <taxon>Myxococcia</taxon>
        <taxon>Myxococcales</taxon>
        <taxon>Cystobacterineae</taxon>
        <taxon>Myxococcaceae</taxon>
        <taxon>Corallococcus</taxon>
    </lineage>
</organism>
<evidence type="ECO:0000313" key="4">
    <source>
        <dbReference type="Proteomes" id="UP000528460"/>
    </source>
</evidence>
<protein>
    <submittedName>
        <fullName evidence="2">Uncharacterized protein</fullName>
    </submittedName>
</protein>
<dbReference type="OrthoDB" id="5521956at2"/>
<dbReference type="AlphaFoldDB" id="A0A7Y4NF90"/>
<evidence type="ECO:0000313" key="5">
    <source>
        <dbReference type="Proteomes" id="UP000563426"/>
    </source>
</evidence>
<keyword evidence="5" id="KW-1185">Reference proteome</keyword>
<dbReference type="EMBL" id="JABFJV010000085">
    <property type="protein sequence ID" value="NOK34856.1"/>
    <property type="molecule type" value="Genomic_DNA"/>
</dbReference>